<organism evidence="1">
    <name type="scientific">Anguilla anguilla</name>
    <name type="common">European freshwater eel</name>
    <name type="synonym">Muraena anguilla</name>
    <dbReference type="NCBI Taxonomy" id="7936"/>
    <lineage>
        <taxon>Eukaryota</taxon>
        <taxon>Metazoa</taxon>
        <taxon>Chordata</taxon>
        <taxon>Craniata</taxon>
        <taxon>Vertebrata</taxon>
        <taxon>Euteleostomi</taxon>
        <taxon>Actinopterygii</taxon>
        <taxon>Neopterygii</taxon>
        <taxon>Teleostei</taxon>
        <taxon>Anguilliformes</taxon>
        <taxon>Anguillidae</taxon>
        <taxon>Anguilla</taxon>
    </lineage>
</organism>
<reference evidence="1" key="2">
    <citation type="journal article" date="2015" name="Fish Shellfish Immunol.">
        <title>Early steps in the European eel (Anguilla anguilla)-Vibrio vulnificus interaction in the gills: Role of the RtxA13 toxin.</title>
        <authorList>
            <person name="Callol A."/>
            <person name="Pajuelo D."/>
            <person name="Ebbesson L."/>
            <person name="Teles M."/>
            <person name="MacKenzie S."/>
            <person name="Amaro C."/>
        </authorList>
    </citation>
    <scope>NUCLEOTIDE SEQUENCE</scope>
</reference>
<evidence type="ECO:0000313" key="1">
    <source>
        <dbReference type="EMBL" id="JAH28433.1"/>
    </source>
</evidence>
<reference evidence="1" key="1">
    <citation type="submission" date="2014-11" db="EMBL/GenBank/DDBJ databases">
        <authorList>
            <person name="Amaro Gonzalez C."/>
        </authorList>
    </citation>
    <scope>NUCLEOTIDE SEQUENCE</scope>
</reference>
<protein>
    <submittedName>
        <fullName evidence="1">Uncharacterized protein</fullName>
    </submittedName>
</protein>
<sequence length="17" mass="2003">MRKLHSKSCLRVDTSIE</sequence>
<dbReference type="AlphaFoldDB" id="A0A0E9RJC7"/>
<dbReference type="EMBL" id="GBXM01080144">
    <property type="protein sequence ID" value="JAH28433.1"/>
    <property type="molecule type" value="Transcribed_RNA"/>
</dbReference>
<proteinExistence type="predicted"/>
<name>A0A0E9RJC7_ANGAN</name>
<accession>A0A0E9RJC7</accession>